<gene>
    <name evidence="1" type="ORF">APHIGO_LOCUS4582</name>
</gene>
<dbReference type="EMBL" id="OU899035">
    <property type="protein sequence ID" value="CAH1721912.1"/>
    <property type="molecule type" value="Genomic_DNA"/>
</dbReference>
<dbReference type="AlphaFoldDB" id="A0A9P0NI44"/>
<name>A0A9P0NI44_APHGO</name>
<sequence>MYYTIISSWVSCHIINYSLKVLTVTQYTEFEIRFSAVERHRAARSCVMLATVNLNNVFLPKSTPSFCTRTYTSDITTLGKDVSMCVCVCIEKQYTVCYKLTKSDRFSAARYLYQRNDKITKVHYTCIVLRYFTLLVELK</sequence>
<dbReference type="Proteomes" id="UP001154329">
    <property type="component" value="Chromosome 2"/>
</dbReference>
<organism evidence="1 2">
    <name type="scientific">Aphis gossypii</name>
    <name type="common">Cotton aphid</name>
    <dbReference type="NCBI Taxonomy" id="80765"/>
    <lineage>
        <taxon>Eukaryota</taxon>
        <taxon>Metazoa</taxon>
        <taxon>Ecdysozoa</taxon>
        <taxon>Arthropoda</taxon>
        <taxon>Hexapoda</taxon>
        <taxon>Insecta</taxon>
        <taxon>Pterygota</taxon>
        <taxon>Neoptera</taxon>
        <taxon>Paraneoptera</taxon>
        <taxon>Hemiptera</taxon>
        <taxon>Sternorrhyncha</taxon>
        <taxon>Aphidomorpha</taxon>
        <taxon>Aphidoidea</taxon>
        <taxon>Aphididae</taxon>
        <taxon>Aphidini</taxon>
        <taxon>Aphis</taxon>
        <taxon>Aphis</taxon>
    </lineage>
</organism>
<protein>
    <submittedName>
        <fullName evidence="1">Uncharacterized protein</fullName>
    </submittedName>
</protein>
<keyword evidence="2" id="KW-1185">Reference proteome</keyword>
<evidence type="ECO:0000313" key="2">
    <source>
        <dbReference type="Proteomes" id="UP001154329"/>
    </source>
</evidence>
<accession>A0A9P0NI44</accession>
<proteinExistence type="predicted"/>
<reference evidence="1" key="2">
    <citation type="submission" date="2022-10" db="EMBL/GenBank/DDBJ databases">
        <authorList>
            <consortium name="ENA_rothamsted_submissions"/>
            <consortium name="culmorum"/>
            <person name="King R."/>
        </authorList>
    </citation>
    <scope>NUCLEOTIDE SEQUENCE</scope>
</reference>
<reference evidence="1" key="1">
    <citation type="submission" date="2022-02" db="EMBL/GenBank/DDBJ databases">
        <authorList>
            <person name="King R."/>
        </authorList>
    </citation>
    <scope>NUCLEOTIDE SEQUENCE</scope>
</reference>
<evidence type="ECO:0000313" key="1">
    <source>
        <dbReference type="EMBL" id="CAH1721912.1"/>
    </source>
</evidence>